<dbReference type="RefSeq" id="WP_378140577.1">
    <property type="nucleotide sequence ID" value="NZ_JBHSEF010000010.1"/>
</dbReference>
<dbReference type="SMART" id="SM00796">
    <property type="entry name" value="AHS1"/>
    <property type="match status" value="1"/>
</dbReference>
<dbReference type="PANTHER" id="PTHR34698">
    <property type="entry name" value="5-OXOPROLINASE SUBUNIT B"/>
    <property type="match status" value="1"/>
</dbReference>
<proteinExistence type="predicted"/>
<dbReference type="InterPro" id="IPR003833">
    <property type="entry name" value="CT_C_D"/>
</dbReference>
<dbReference type="EMBL" id="JBHSEF010000010">
    <property type="protein sequence ID" value="MFC4354298.1"/>
    <property type="molecule type" value="Genomic_DNA"/>
</dbReference>
<organism evidence="5 6">
    <name type="scientific">Chryseomicrobium palamuruense</name>
    <dbReference type="NCBI Taxonomy" id="682973"/>
    <lineage>
        <taxon>Bacteria</taxon>
        <taxon>Bacillati</taxon>
        <taxon>Bacillota</taxon>
        <taxon>Bacilli</taxon>
        <taxon>Bacillales</taxon>
        <taxon>Caryophanaceae</taxon>
        <taxon>Chryseomicrobium</taxon>
    </lineage>
</organism>
<dbReference type="SUPFAM" id="SSF160467">
    <property type="entry name" value="PH0987 N-terminal domain-like"/>
    <property type="match status" value="1"/>
</dbReference>
<keyword evidence="6" id="KW-1185">Reference proteome</keyword>
<keyword evidence="3" id="KW-0067">ATP-binding</keyword>
<protein>
    <submittedName>
        <fullName evidence="5">5-oxoprolinase subunit PxpB</fullName>
        <ecNumber evidence="5">3.5.2.9</ecNumber>
    </submittedName>
</protein>
<dbReference type="NCBIfam" id="TIGR00370">
    <property type="entry name" value="5-oxoprolinase subunit PxpB"/>
    <property type="match status" value="1"/>
</dbReference>
<dbReference type="GO" id="GO:0017168">
    <property type="term" value="F:5-oxoprolinase (ATP-hydrolyzing) activity"/>
    <property type="evidence" value="ECO:0007669"/>
    <property type="project" value="UniProtKB-EC"/>
</dbReference>
<accession>A0ABV8UUZ0</accession>
<sequence length="237" mass="26989">MMNSSRADLTFWRSGEDSLYIYFGTTISEGVFKKVEQLNSFLGSYPIEGVIEWVTSYTTLTIYFDSAVVSFEELQEKISRSFLTMETFNVSKEDNVVKIPVCYSTTYSPDMDRVIEHTGLSKQEIIQRHIHPLYTVYTVGFLPGFPYLGGLDDVLITPRLATPRRVVPAGSVGIGGSQTGVYPVENPGGWNLIGMTPVKLYDPERENPFLCKPGDRVRFYEITEAQYQSWEEEEYVY</sequence>
<evidence type="ECO:0000313" key="6">
    <source>
        <dbReference type="Proteomes" id="UP001595733"/>
    </source>
</evidence>
<dbReference type="InterPro" id="IPR010016">
    <property type="entry name" value="PxpB"/>
</dbReference>
<dbReference type="SUPFAM" id="SSF50891">
    <property type="entry name" value="Cyclophilin-like"/>
    <property type="match status" value="1"/>
</dbReference>
<dbReference type="Gene3D" id="2.40.100.10">
    <property type="entry name" value="Cyclophilin-like"/>
    <property type="match status" value="1"/>
</dbReference>
<keyword evidence="2 5" id="KW-0378">Hydrolase</keyword>
<dbReference type="EC" id="3.5.2.9" evidence="5"/>
<evidence type="ECO:0000256" key="1">
    <source>
        <dbReference type="ARBA" id="ARBA00022741"/>
    </source>
</evidence>
<gene>
    <name evidence="5" type="primary">pxpB</name>
    <name evidence="5" type="ORF">ACFO0S_04320</name>
</gene>
<evidence type="ECO:0000313" key="5">
    <source>
        <dbReference type="EMBL" id="MFC4354298.1"/>
    </source>
</evidence>
<comment type="caution">
    <text evidence="5">The sequence shown here is derived from an EMBL/GenBank/DDBJ whole genome shotgun (WGS) entry which is preliminary data.</text>
</comment>
<dbReference type="Gene3D" id="3.30.1360.40">
    <property type="match status" value="1"/>
</dbReference>
<dbReference type="InterPro" id="IPR029000">
    <property type="entry name" value="Cyclophilin-like_dom_sf"/>
</dbReference>
<reference evidence="6" key="1">
    <citation type="journal article" date="2019" name="Int. J. Syst. Evol. Microbiol.">
        <title>The Global Catalogue of Microorganisms (GCM) 10K type strain sequencing project: providing services to taxonomists for standard genome sequencing and annotation.</title>
        <authorList>
            <consortium name="The Broad Institute Genomics Platform"/>
            <consortium name="The Broad Institute Genome Sequencing Center for Infectious Disease"/>
            <person name="Wu L."/>
            <person name="Ma J."/>
        </authorList>
    </citation>
    <scope>NUCLEOTIDE SEQUENCE [LARGE SCALE GENOMIC DNA]</scope>
    <source>
        <strain evidence="6">CCUG 50353</strain>
    </source>
</reference>
<evidence type="ECO:0000256" key="2">
    <source>
        <dbReference type="ARBA" id="ARBA00022801"/>
    </source>
</evidence>
<evidence type="ECO:0000256" key="3">
    <source>
        <dbReference type="ARBA" id="ARBA00022840"/>
    </source>
</evidence>
<dbReference type="PANTHER" id="PTHR34698:SF2">
    <property type="entry name" value="5-OXOPROLINASE SUBUNIT B"/>
    <property type="match status" value="1"/>
</dbReference>
<dbReference type="Proteomes" id="UP001595733">
    <property type="component" value="Unassembled WGS sequence"/>
</dbReference>
<feature type="domain" description="Carboxyltransferase" evidence="4">
    <location>
        <begin position="9"/>
        <end position="211"/>
    </location>
</feature>
<evidence type="ECO:0000259" key="4">
    <source>
        <dbReference type="SMART" id="SM00796"/>
    </source>
</evidence>
<dbReference type="Pfam" id="PF02682">
    <property type="entry name" value="CT_C_D"/>
    <property type="match status" value="1"/>
</dbReference>
<keyword evidence="1" id="KW-0547">Nucleotide-binding</keyword>
<name>A0ABV8UUZ0_9BACL</name>